<feature type="signal peptide" evidence="1">
    <location>
        <begin position="1"/>
        <end position="21"/>
    </location>
</feature>
<dbReference type="Gene3D" id="3.40.109.10">
    <property type="entry name" value="NADH Oxidase"/>
    <property type="match status" value="1"/>
</dbReference>
<evidence type="ECO:0000313" key="2">
    <source>
        <dbReference type="EMBL" id="KGN75670.1"/>
    </source>
</evidence>
<protein>
    <submittedName>
        <fullName evidence="2">Nitroreductase</fullName>
    </submittedName>
</protein>
<dbReference type="GO" id="GO:0016491">
    <property type="term" value="F:oxidoreductase activity"/>
    <property type="evidence" value="ECO:0007669"/>
    <property type="project" value="InterPro"/>
</dbReference>
<sequence length="342" mass="39156">MKRQTILSTLFIFVFMSNIHAQSPDFLFMIEQAGKAPSGHNTQPWLFKIKEPVIEIHPNFEKSLPVVDFDNRELFISLGCAAENLCIAAIHKGYKPTVSVGQQGVITIHLTKQDTLANIETLIEQIALRQTNRSIYNGKMIAEDTIRLLKSIDIHPEVNIYFYEKGSPEFDTIAQYVFRGNLLQMQDKAFKNELRSWMRYNKKHQDETNDGLSYAVFGAPNLPKFIVKPIMSKAINGKSQNKSDKKKIESSSHFVLFTIQNNNIAEWINLGRTLERFLLKSTESGIAHAYLNQPNEIRFLSKEMAKAIDIQNGHTAILLRIGYGKKIPYSKRKDIRQLIIKD</sequence>
<reference evidence="2 3" key="1">
    <citation type="submission" date="2014-09" db="EMBL/GenBank/DDBJ databases">
        <title>Draft Genome Sequence of Porphyromonas macacae COT-192_OH2859.</title>
        <authorList>
            <person name="Wallis C."/>
            <person name="Deusch O."/>
            <person name="O'Flynn C."/>
            <person name="Davis I."/>
            <person name="Horsfall A."/>
            <person name="Kirkwood N."/>
            <person name="Harris S."/>
            <person name="Eisen J.A."/>
            <person name="Coil D.A."/>
            <person name="Darling A.E."/>
            <person name="Jospin G."/>
            <person name="Alexiev A."/>
        </authorList>
    </citation>
    <scope>NUCLEOTIDE SEQUENCE [LARGE SCALE GENOMIC DNA]</scope>
    <source>
        <strain evidence="3">COT-192 OH2859</strain>
    </source>
</reference>
<dbReference type="EMBL" id="JRFA01000004">
    <property type="protein sequence ID" value="KGN75670.1"/>
    <property type="molecule type" value="Genomic_DNA"/>
</dbReference>
<dbReference type="NCBIfam" id="NF047509">
    <property type="entry name" value="Rv3131_FMN_oxido"/>
    <property type="match status" value="1"/>
</dbReference>
<name>A0A0A2EDX7_9PORP</name>
<dbReference type="SUPFAM" id="SSF55469">
    <property type="entry name" value="FMN-dependent nitroreductase-like"/>
    <property type="match status" value="2"/>
</dbReference>
<dbReference type="InterPro" id="IPR000415">
    <property type="entry name" value="Nitroreductase-like"/>
</dbReference>
<evidence type="ECO:0000256" key="1">
    <source>
        <dbReference type="SAM" id="SignalP"/>
    </source>
</evidence>
<feature type="chain" id="PRO_5001986203" evidence="1">
    <location>
        <begin position="22"/>
        <end position="342"/>
    </location>
</feature>
<dbReference type="AlphaFoldDB" id="A0A0A2EDX7"/>
<comment type="caution">
    <text evidence="2">The sequence shown here is derived from an EMBL/GenBank/DDBJ whole genome shotgun (WGS) entry which is preliminary data.</text>
</comment>
<gene>
    <name evidence="2" type="ORF">HQ47_01675</name>
</gene>
<organism evidence="2 3">
    <name type="scientific">Porphyromonas macacae</name>
    <dbReference type="NCBI Taxonomy" id="28115"/>
    <lineage>
        <taxon>Bacteria</taxon>
        <taxon>Pseudomonadati</taxon>
        <taxon>Bacteroidota</taxon>
        <taxon>Bacteroidia</taxon>
        <taxon>Bacteroidales</taxon>
        <taxon>Porphyromonadaceae</taxon>
        <taxon>Porphyromonas</taxon>
    </lineage>
</organism>
<keyword evidence="1" id="KW-0732">Signal</keyword>
<accession>A0A0A2EDX7</accession>
<keyword evidence="3" id="KW-1185">Reference proteome</keyword>
<dbReference type="OrthoDB" id="5149792at2"/>
<dbReference type="STRING" id="28115.HQ47_01675"/>
<proteinExistence type="predicted"/>
<dbReference type="eggNOG" id="COG0778">
    <property type="taxonomic scope" value="Bacteria"/>
</dbReference>
<evidence type="ECO:0000313" key="3">
    <source>
        <dbReference type="Proteomes" id="UP000030103"/>
    </source>
</evidence>
<dbReference type="Proteomes" id="UP000030103">
    <property type="component" value="Unassembled WGS sequence"/>
</dbReference>